<dbReference type="PANTHER" id="PTHR44688:SF16">
    <property type="entry name" value="DNA-BINDING TRANSCRIPTIONAL ACTIVATOR DEVR_DOSR"/>
    <property type="match status" value="1"/>
</dbReference>
<keyword evidence="2" id="KW-0805">Transcription regulation</keyword>
<keyword evidence="9" id="KW-1185">Reference proteome</keyword>
<dbReference type="CDD" id="cd17535">
    <property type="entry name" value="REC_NarL-like"/>
    <property type="match status" value="1"/>
</dbReference>
<dbReference type="Pfam" id="PF00196">
    <property type="entry name" value="GerE"/>
    <property type="match status" value="1"/>
</dbReference>
<gene>
    <name evidence="8" type="ORF">SHI21_13550</name>
</gene>
<sequence>MNSITDVIICDDHYISAVGIESLLKKILNEKIRTRLSSSGEEGLALFHEQEPDLMLLDLGLPKKSGLDVLKEVIPLSKKCKFVVLTGADDPALFQQVLKQNIHGLLRKSNSEQNIREVINFFEEGKAGVYIDPSVAGLLKVESGFPLTPREYEVLELMSRGHTSQEIADLLSCSLSTIKTYRMRIMNKSGARNSSEMIAWFFKKEVNR</sequence>
<keyword evidence="4" id="KW-0804">Transcription</keyword>
<dbReference type="SMART" id="SM00421">
    <property type="entry name" value="HTH_LUXR"/>
    <property type="match status" value="1"/>
</dbReference>
<protein>
    <submittedName>
        <fullName evidence="8">Response regulator transcription factor</fullName>
    </submittedName>
</protein>
<dbReference type="SUPFAM" id="SSF46894">
    <property type="entry name" value="C-terminal effector domain of the bipartite response regulators"/>
    <property type="match status" value="1"/>
</dbReference>
<evidence type="ECO:0000256" key="4">
    <source>
        <dbReference type="ARBA" id="ARBA00023163"/>
    </source>
</evidence>
<dbReference type="InterPro" id="IPR001789">
    <property type="entry name" value="Sig_transdc_resp-reg_receiver"/>
</dbReference>
<accession>A0ABU5VW17</accession>
<evidence type="ECO:0000313" key="8">
    <source>
        <dbReference type="EMBL" id="MEA9357244.1"/>
    </source>
</evidence>
<keyword evidence="3" id="KW-0238">DNA-binding</keyword>
<dbReference type="PRINTS" id="PR00038">
    <property type="entry name" value="HTHLUXR"/>
</dbReference>
<dbReference type="PROSITE" id="PS50110">
    <property type="entry name" value="RESPONSE_REGULATORY"/>
    <property type="match status" value="1"/>
</dbReference>
<dbReference type="RefSeq" id="WP_323577173.1">
    <property type="nucleotide sequence ID" value="NZ_JAYGJQ010000002.1"/>
</dbReference>
<dbReference type="PROSITE" id="PS50043">
    <property type="entry name" value="HTH_LUXR_2"/>
    <property type="match status" value="1"/>
</dbReference>
<dbReference type="InterPro" id="IPR000792">
    <property type="entry name" value="Tscrpt_reg_LuxR_C"/>
</dbReference>
<dbReference type="InterPro" id="IPR011006">
    <property type="entry name" value="CheY-like_superfamily"/>
</dbReference>
<evidence type="ECO:0000256" key="5">
    <source>
        <dbReference type="PROSITE-ProRule" id="PRU00169"/>
    </source>
</evidence>
<evidence type="ECO:0000313" key="9">
    <source>
        <dbReference type="Proteomes" id="UP001302274"/>
    </source>
</evidence>
<organism evidence="8 9">
    <name type="scientific">Bacteriovorax antarcticus</name>
    <dbReference type="NCBI Taxonomy" id="3088717"/>
    <lineage>
        <taxon>Bacteria</taxon>
        <taxon>Pseudomonadati</taxon>
        <taxon>Bdellovibrionota</taxon>
        <taxon>Bacteriovoracia</taxon>
        <taxon>Bacteriovoracales</taxon>
        <taxon>Bacteriovoracaceae</taxon>
        <taxon>Bacteriovorax</taxon>
    </lineage>
</organism>
<proteinExistence type="predicted"/>
<name>A0ABU5VW17_9BACT</name>
<evidence type="ECO:0000256" key="1">
    <source>
        <dbReference type="ARBA" id="ARBA00022553"/>
    </source>
</evidence>
<comment type="caution">
    <text evidence="8">The sequence shown here is derived from an EMBL/GenBank/DDBJ whole genome shotgun (WGS) entry which is preliminary data.</text>
</comment>
<evidence type="ECO:0000259" key="6">
    <source>
        <dbReference type="PROSITE" id="PS50043"/>
    </source>
</evidence>
<dbReference type="Gene3D" id="3.40.50.2300">
    <property type="match status" value="1"/>
</dbReference>
<dbReference type="Proteomes" id="UP001302274">
    <property type="component" value="Unassembled WGS sequence"/>
</dbReference>
<feature type="modified residue" description="4-aspartylphosphate" evidence="5">
    <location>
        <position position="58"/>
    </location>
</feature>
<reference evidence="8 9" key="1">
    <citation type="submission" date="2023-11" db="EMBL/GenBank/DDBJ databases">
        <title>A Novel Polar Bacteriovorax (B. antarcticus) Isolated from the Biocrust in Antarctica.</title>
        <authorList>
            <person name="Mun W."/>
            <person name="Choi S.Y."/>
            <person name="Mitchell R.J."/>
        </authorList>
    </citation>
    <scope>NUCLEOTIDE SEQUENCE [LARGE SCALE GENOMIC DNA]</scope>
    <source>
        <strain evidence="8 9">PP10</strain>
    </source>
</reference>
<keyword evidence="1 5" id="KW-0597">Phosphoprotein</keyword>
<evidence type="ECO:0000256" key="3">
    <source>
        <dbReference type="ARBA" id="ARBA00023125"/>
    </source>
</evidence>
<dbReference type="SMART" id="SM00448">
    <property type="entry name" value="REC"/>
    <property type="match status" value="1"/>
</dbReference>
<dbReference type="PROSITE" id="PS00622">
    <property type="entry name" value="HTH_LUXR_1"/>
    <property type="match status" value="1"/>
</dbReference>
<dbReference type="InterPro" id="IPR058245">
    <property type="entry name" value="NreC/VraR/RcsB-like_REC"/>
</dbReference>
<evidence type="ECO:0000259" key="7">
    <source>
        <dbReference type="PROSITE" id="PS50110"/>
    </source>
</evidence>
<feature type="domain" description="Response regulatory" evidence="7">
    <location>
        <begin position="6"/>
        <end position="123"/>
    </location>
</feature>
<dbReference type="SUPFAM" id="SSF52172">
    <property type="entry name" value="CheY-like"/>
    <property type="match status" value="1"/>
</dbReference>
<dbReference type="PANTHER" id="PTHR44688">
    <property type="entry name" value="DNA-BINDING TRANSCRIPTIONAL ACTIVATOR DEVR_DOSR"/>
    <property type="match status" value="1"/>
</dbReference>
<dbReference type="Pfam" id="PF00072">
    <property type="entry name" value="Response_reg"/>
    <property type="match status" value="1"/>
</dbReference>
<dbReference type="EMBL" id="JAYGJQ010000002">
    <property type="protein sequence ID" value="MEA9357244.1"/>
    <property type="molecule type" value="Genomic_DNA"/>
</dbReference>
<dbReference type="CDD" id="cd06170">
    <property type="entry name" value="LuxR_C_like"/>
    <property type="match status" value="1"/>
</dbReference>
<dbReference type="Gene3D" id="1.10.10.10">
    <property type="entry name" value="Winged helix-like DNA-binding domain superfamily/Winged helix DNA-binding domain"/>
    <property type="match status" value="1"/>
</dbReference>
<evidence type="ECO:0000256" key="2">
    <source>
        <dbReference type="ARBA" id="ARBA00023015"/>
    </source>
</evidence>
<feature type="domain" description="HTH luxR-type" evidence="6">
    <location>
        <begin position="140"/>
        <end position="205"/>
    </location>
</feature>
<dbReference type="InterPro" id="IPR036388">
    <property type="entry name" value="WH-like_DNA-bd_sf"/>
</dbReference>
<dbReference type="InterPro" id="IPR016032">
    <property type="entry name" value="Sig_transdc_resp-reg_C-effctor"/>
</dbReference>